<dbReference type="EC" id="5.2.1.8" evidence="11"/>
<comment type="catalytic activity">
    <reaction evidence="10">
        <text>small RNA 3'-end nucleotide + S-adenosyl-L-methionine = small RNA 3'-end 2'-O-methylnucleotide + S-adenosyl-L-homocysteine + H(+)</text>
        <dbReference type="Rhea" id="RHEA:37887"/>
        <dbReference type="Rhea" id="RHEA-COMP:10415"/>
        <dbReference type="Rhea" id="RHEA-COMP:10416"/>
        <dbReference type="ChEBI" id="CHEBI:15378"/>
        <dbReference type="ChEBI" id="CHEBI:57856"/>
        <dbReference type="ChEBI" id="CHEBI:59789"/>
        <dbReference type="ChEBI" id="CHEBI:74896"/>
        <dbReference type="ChEBI" id="CHEBI:74898"/>
        <dbReference type="EC" id="2.1.1.386"/>
    </reaction>
</comment>
<evidence type="ECO:0000256" key="4">
    <source>
        <dbReference type="ARBA" id="ARBA00022679"/>
    </source>
</evidence>
<comment type="catalytic activity">
    <reaction evidence="11">
        <text>[protein]-peptidylproline (omega=180) = [protein]-peptidylproline (omega=0)</text>
        <dbReference type="Rhea" id="RHEA:16237"/>
        <dbReference type="Rhea" id="RHEA-COMP:10747"/>
        <dbReference type="Rhea" id="RHEA-COMP:10748"/>
        <dbReference type="ChEBI" id="CHEBI:83833"/>
        <dbReference type="ChEBI" id="CHEBI:83834"/>
        <dbReference type="EC" id="5.2.1.8"/>
    </reaction>
</comment>
<evidence type="ECO:0000256" key="6">
    <source>
        <dbReference type="ARBA" id="ARBA00022723"/>
    </source>
</evidence>
<evidence type="ECO:0000256" key="10">
    <source>
        <dbReference type="ARBA" id="ARBA00048418"/>
    </source>
</evidence>
<dbReference type="GO" id="GO:0005737">
    <property type="term" value="C:cytoplasm"/>
    <property type="evidence" value="ECO:0007669"/>
    <property type="project" value="TreeGrafter"/>
</dbReference>
<dbReference type="GO" id="GO:0046872">
    <property type="term" value="F:metal ion binding"/>
    <property type="evidence" value="ECO:0007669"/>
    <property type="project" value="UniProtKB-KW"/>
</dbReference>
<feature type="compositionally biased region" description="Polar residues" evidence="12">
    <location>
        <begin position="426"/>
        <end position="437"/>
    </location>
</feature>
<proteinExistence type="inferred from homology"/>
<dbReference type="Pfam" id="PF17842">
    <property type="entry name" value="dsRBD2"/>
    <property type="match status" value="1"/>
</dbReference>
<dbReference type="InterPro" id="IPR029063">
    <property type="entry name" value="SAM-dependent_MTases_sf"/>
</dbReference>
<dbReference type="AlphaFoldDB" id="A0AAW1K8M6"/>
<dbReference type="SUPFAM" id="SSF53335">
    <property type="entry name" value="S-adenosyl-L-methionine-dependent methyltransferases"/>
    <property type="match status" value="1"/>
</dbReference>
<evidence type="ECO:0000256" key="7">
    <source>
        <dbReference type="ARBA" id="ARBA00022842"/>
    </source>
</evidence>
<feature type="domain" description="PPIase FKBP-type" evidence="13">
    <location>
        <begin position="579"/>
        <end position="630"/>
    </location>
</feature>
<comment type="cofactor">
    <cofactor evidence="1">
        <name>Mg(2+)</name>
        <dbReference type="ChEBI" id="CHEBI:18420"/>
    </cofactor>
</comment>
<dbReference type="GO" id="GO:0030422">
    <property type="term" value="P:siRNA processing"/>
    <property type="evidence" value="ECO:0007669"/>
    <property type="project" value="TreeGrafter"/>
</dbReference>
<keyword evidence="15" id="KW-1185">Reference proteome</keyword>
<dbReference type="Pfam" id="PF21224">
    <property type="entry name" value="Hen1_LCD"/>
    <property type="match status" value="1"/>
</dbReference>
<evidence type="ECO:0000313" key="14">
    <source>
        <dbReference type="EMBL" id="KAK9714443.1"/>
    </source>
</evidence>
<dbReference type="InterPro" id="IPR001179">
    <property type="entry name" value="PPIase_FKBP_dom"/>
</dbReference>
<dbReference type="GO" id="GO:0003755">
    <property type="term" value="F:peptidyl-prolyl cis-trans isomerase activity"/>
    <property type="evidence" value="ECO:0007669"/>
    <property type="project" value="UniProtKB-KW"/>
</dbReference>
<keyword evidence="7" id="KW-0460">Magnesium</keyword>
<dbReference type="Pfam" id="PF24995">
    <property type="entry name" value="DSRM_2"/>
    <property type="match status" value="1"/>
</dbReference>
<feature type="region of interest" description="Disordered" evidence="12">
    <location>
        <begin position="415"/>
        <end position="437"/>
    </location>
</feature>
<dbReference type="Proteomes" id="UP001443914">
    <property type="component" value="Unassembled WGS sequence"/>
</dbReference>
<dbReference type="PANTHER" id="PTHR21404">
    <property type="entry name" value="HEN1"/>
    <property type="match status" value="1"/>
</dbReference>
<dbReference type="Pfam" id="PF18441">
    <property type="entry name" value="Hen1_Lam_C"/>
    <property type="match status" value="1"/>
</dbReference>
<evidence type="ECO:0000256" key="12">
    <source>
        <dbReference type="SAM" id="MobiDB-lite"/>
    </source>
</evidence>
<keyword evidence="6" id="KW-0479">Metal-binding</keyword>
<protein>
    <recommendedName>
        <fullName evidence="11">peptidylprolyl isomerase</fullName>
        <ecNumber evidence="11">5.2.1.8</ecNumber>
    </recommendedName>
</protein>
<dbReference type="InterPro" id="IPR026610">
    <property type="entry name" value="Hen1"/>
</dbReference>
<dbReference type="GO" id="GO:0090486">
    <property type="term" value="F:small RNA 2'-O-methyltransferase activity"/>
    <property type="evidence" value="ECO:0007669"/>
    <property type="project" value="UniProtKB-EC"/>
</dbReference>
<dbReference type="SUPFAM" id="SSF54768">
    <property type="entry name" value="dsRNA-binding domain-like"/>
    <property type="match status" value="1"/>
</dbReference>
<evidence type="ECO:0000256" key="2">
    <source>
        <dbReference type="ARBA" id="ARBA00009026"/>
    </source>
</evidence>
<dbReference type="Pfam" id="PF00254">
    <property type="entry name" value="FKBP_C"/>
    <property type="match status" value="1"/>
</dbReference>
<dbReference type="Gene3D" id="3.10.50.40">
    <property type="match status" value="1"/>
</dbReference>
<evidence type="ECO:0000256" key="5">
    <source>
        <dbReference type="ARBA" id="ARBA00022691"/>
    </source>
</evidence>
<comment type="similarity">
    <text evidence="2">Belongs to the methyltransferase superfamily. HEN1 family.</text>
</comment>
<organism evidence="14 15">
    <name type="scientific">Saponaria officinalis</name>
    <name type="common">Common soapwort</name>
    <name type="synonym">Lychnis saponaria</name>
    <dbReference type="NCBI Taxonomy" id="3572"/>
    <lineage>
        <taxon>Eukaryota</taxon>
        <taxon>Viridiplantae</taxon>
        <taxon>Streptophyta</taxon>
        <taxon>Embryophyta</taxon>
        <taxon>Tracheophyta</taxon>
        <taxon>Spermatophyta</taxon>
        <taxon>Magnoliopsida</taxon>
        <taxon>eudicotyledons</taxon>
        <taxon>Gunneridae</taxon>
        <taxon>Pentapetalae</taxon>
        <taxon>Caryophyllales</taxon>
        <taxon>Caryophyllaceae</taxon>
        <taxon>Caryophylleae</taxon>
        <taxon>Saponaria</taxon>
    </lineage>
</organism>
<dbReference type="FunFam" id="3.40.50.150:FF:000215">
    <property type="entry name" value="Hua enhancer1"/>
    <property type="match status" value="1"/>
</dbReference>
<dbReference type="GO" id="GO:0001510">
    <property type="term" value="P:RNA methylation"/>
    <property type="evidence" value="ECO:0007669"/>
    <property type="project" value="InterPro"/>
</dbReference>
<sequence>METAKNTTLTPKAIIHQKYGTKACYVIEEVQEPPQHGCPGLAFPQKGPSLFRCSLHLPDFSVVSSPCKKKKDAQQSAALLALQKLGIDSQSDSPPDPLDELVSRLSYMFSDEFLSSLHPMSGHLKAVLRREGERCGLLPLSAVISYDAKIGNSCKSIDARVESKPLLSIPIVKAVVARLPDLVFNEEELWIKRNKPYASDVIPSLDNGQSDINNEAVTEAVFIPPSLDKDVVSLSMKMCSEAYYLDLIAQELGVVDASKVLISRTIGKSSSETRLYFSAQETYNLFPDPEFDNTKKVSSFDSSFNVRASYLLGQHVYGNAILASVGYTWRGAELFCEDVSVRSYFRMLASKTPDGLFKLSRDAMIVADLPVLFTTKTNWRGSLPRDLLCAFCRQHRLSEPVLNVVCNSVKSNQESPESRNKLAAGDTNTGALSENGVPTNGQTSLGIETFRCNINIFSKNQDLILECFPEESFKKQGDAVQNASLKALLWFNMYCRQPSLYTEKLPLSGDSHELKCNAPSFFKEFYFCQLMHDAQQPRDAIGGRKRNRDLVDSQNGLVNEVNEHLSTEGTLSGSSPSIGSLVSISYTVYLVSEGTEIRVVIDKSDEFEFEIGTGAVISCVEAAVLQMKVGHSMCFCMDLPPKELILASTVDYEKVLSFLSSSPCYLECTTSILRVTEPLEDRMEQALFSPPLSKQRLEFAMQCIKEISATNLIDFGCGSGSLLESLLESLVDTPSSLKKIVGVDLSHKGLVRAAKVINSKLEKLKAAMPTSRIESAVLYDGSITVFDSRLYGYDVGACLEVIEHMEEDEACIFGNVALGLYQPKVLIVSTPNYEYNVIMQKSNIAATLDEDPDDKGETRSIKFRNHDHKFEWTRQQFNQWATDLALKHNYSVEFGGVGGDGSEPGFASQIAIFRRDDVKGSRLTTEFVQRYNTIWEWNAANNSS</sequence>
<dbReference type="PROSITE" id="PS50059">
    <property type="entry name" value="FKBP_PPIASE"/>
    <property type="match status" value="1"/>
</dbReference>
<dbReference type="Gene3D" id="3.40.50.150">
    <property type="entry name" value="Vaccinia Virus protein VP39"/>
    <property type="match status" value="1"/>
</dbReference>
<keyword evidence="11" id="KW-0697">Rotamase</keyword>
<gene>
    <name evidence="14" type="ORF">RND81_06G094900</name>
</gene>
<dbReference type="InterPro" id="IPR040813">
    <property type="entry name" value="Hen1_Lam_C"/>
</dbReference>
<accession>A0AAW1K8M6</accession>
<keyword evidence="3" id="KW-0489">Methyltransferase</keyword>
<dbReference type="InterPro" id="IPR046357">
    <property type="entry name" value="PPIase_dom_sf"/>
</dbReference>
<keyword evidence="4" id="KW-0808">Transferase</keyword>
<dbReference type="InterPro" id="IPR056755">
    <property type="entry name" value="DSRM_2"/>
</dbReference>
<dbReference type="CDD" id="cd00048">
    <property type="entry name" value="DSRM_SF"/>
    <property type="match status" value="1"/>
</dbReference>
<reference evidence="14" key="1">
    <citation type="submission" date="2024-03" db="EMBL/GenBank/DDBJ databases">
        <title>WGS assembly of Saponaria officinalis var. Norfolk2.</title>
        <authorList>
            <person name="Jenkins J."/>
            <person name="Shu S."/>
            <person name="Grimwood J."/>
            <person name="Barry K."/>
            <person name="Goodstein D."/>
            <person name="Schmutz J."/>
            <person name="Leebens-Mack J."/>
            <person name="Osbourn A."/>
        </authorList>
    </citation>
    <scope>NUCLEOTIDE SEQUENCE [LARGE SCALE GENOMIC DNA]</scope>
    <source>
        <strain evidence="14">JIC</strain>
    </source>
</reference>
<dbReference type="GO" id="GO:0005634">
    <property type="term" value="C:nucleus"/>
    <property type="evidence" value="ECO:0007669"/>
    <property type="project" value="TreeGrafter"/>
</dbReference>
<dbReference type="SUPFAM" id="SSF54534">
    <property type="entry name" value="FKBP-like"/>
    <property type="match status" value="1"/>
</dbReference>
<dbReference type="PANTHER" id="PTHR21404:SF3">
    <property type="entry name" value="SMALL RNA 2'-O-METHYLTRANSFERASE"/>
    <property type="match status" value="1"/>
</dbReference>
<keyword evidence="8" id="KW-0694">RNA-binding</keyword>
<dbReference type="GO" id="GO:0003723">
    <property type="term" value="F:RNA binding"/>
    <property type="evidence" value="ECO:0007669"/>
    <property type="project" value="UniProtKB-KW"/>
</dbReference>
<keyword evidence="5" id="KW-0949">S-adenosyl-L-methionine</keyword>
<evidence type="ECO:0000256" key="3">
    <source>
        <dbReference type="ARBA" id="ARBA00022603"/>
    </source>
</evidence>
<evidence type="ECO:0000313" key="15">
    <source>
        <dbReference type="Proteomes" id="UP001443914"/>
    </source>
</evidence>
<evidence type="ECO:0000259" key="13">
    <source>
        <dbReference type="PROSITE" id="PS50059"/>
    </source>
</evidence>
<evidence type="ECO:0000256" key="1">
    <source>
        <dbReference type="ARBA" id="ARBA00001946"/>
    </source>
</evidence>
<keyword evidence="11" id="KW-0413">Isomerase</keyword>
<dbReference type="InterPro" id="IPR040870">
    <property type="entry name" value="HEN1_dsRBD2"/>
</dbReference>
<evidence type="ECO:0000256" key="9">
    <source>
        <dbReference type="ARBA" id="ARBA00023158"/>
    </source>
</evidence>
<comment type="caution">
    <text evidence="14">The sequence shown here is derived from an EMBL/GenBank/DDBJ whole genome shotgun (WGS) entry which is preliminary data.</text>
</comment>
<evidence type="ECO:0000256" key="11">
    <source>
        <dbReference type="PROSITE-ProRule" id="PRU00277"/>
    </source>
</evidence>
<name>A0AAW1K8M6_SAPOF</name>
<dbReference type="Gene3D" id="3.30.160.20">
    <property type="match status" value="1"/>
</dbReference>
<dbReference type="EMBL" id="JBDFQZ010000006">
    <property type="protein sequence ID" value="KAK9714443.1"/>
    <property type="molecule type" value="Genomic_DNA"/>
</dbReference>
<evidence type="ECO:0000256" key="8">
    <source>
        <dbReference type="ARBA" id="ARBA00022884"/>
    </source>
</evidence>
<keyword evidence="9" id="KW-0943">RNA-mediated gene silencing</keyword>